<comment type="caution">
    <text evidence="1">The sequence shown here is derived from an EMBL/GenBank/DDBJ whole genome shotgun (WGS) entry which is preliminary data.</text>
</comment>
<dbReference type="SUPFAM" id="SSF48371">
    <property type="entry name" value="ARM repeat"/>
    <property type="match status" value="1"/>
</dbReference>
<dbReference type="AlphaFoldDB" id="A0A3S0U5J1"/>
<dbReference type="CDD" id="cd07064">
    <property type="entry name" value="AlkD_like_1"/>
    <property type="match status" value="1"/>
</dbReference>
<dbReference type="PANTHER" id="PTHR34070:SF1">
    <property type="entry name" value="DNA ALKYLATION REPAIR PROTEIN"/>
    <property type="match status" value="1"/>
</dbReference>
<protein>
    <submittedName>
        <fullName evidence="1">DNA alkylation repair protein</fullName>
    </submittedName>
</protein>
<dbReference type="Gene3D" id="1.20.1660.10">
    <property type="entry name" value="Hypothetical protein (EF3068)"/>
    <property type="match status" value="1"/>
</dbReference>
<accession>A0A3S0U5J1</accession>
<dbReference type="Gene3D" id="1.25.40.290">
    <property type="entry name" value="ARM repeat domains"/>
    <property type="match status" value="1"/>
</dbReference>
<dbReference type="InterPro" id="IPR014825">
    <property type="entry name" value="DNA_alkylation"/>
</dbReference>
<dbReference type="InterPro" id="IPR016024">
    <property type="entry name" value="ARM-type_fold"/>
</dbReference>
<dbReference type="Pfam" id="PF08713">
    <property type="entry name" value="DNA_alkylation"/>
    <property type="match status" value="1"/>
</dbReference>
<name>A0A3S0U5J1_9BACI</name>
<dbReference type="EMBL" id="RYZZ01000005">
    <property type="protein sequence ID" value="RUQ31454.1"/>
    <property type="molecule type" value="Genomic_DNA"/>
</dbReference>
<evidence type="ECO:0000313" key="2">
    <source>
        <dbReference type="Proteomes" id="UP000267430"/>
    </source>
</evidence>
<keyword evidence="2" id="KW-1185">Reference proteome</keyword>
<dbReference type="OrthoDB" id="9775346at2"/>
<proteinExistence type="predicted"/>
<dbReference type="Proteomes" id="UP000267430">
    <property type="component" value="Unassembled WGS sequence"/>
</dbReference>
<gene>
    <name evidence="1" type="ORF">ELQ35_03655</name>
</gene>
<organism evidence="1 2">
    <name type="scientific">Peribacillus cavernae</name>
    <dbReference type="NCBI Taxonomy" id="1674310"/>
    <lineage>
        <taxon>Bacteria</taxon>
        <taxon>Bacillati</taxon>
        <taxon>Bacillota</taxon>
        <taxon>Bacilli</taxon>
        <taxon>Bacillales</taxon>
        <taxon>Bacillaceae</taxon>
        <taxon>Peribacillus</taxon>
    </lineage>
</organism>
<reference evidence="1 2" key="1">
    <citation type="submission" date="2018-12" db="EMBL/GenBank/DDBJ databases">
        <title>Bacillus chawlae sp. nov., Bacillus glennii sp. nov., and Bacillus saganii sp. nov. Isolated from the Vehicle Assembly Building at Kennedy Space Center where the Viking Spacecraft were Assembled.</title>
        <authorList>
            <person name="Seuylemezian A."/>
            <person name="Vaishampayan P."/>
        </authorList>
    </citation>
    <scope>NUCLEOTIDE SEQUENCE [LARGE SCALE GENOMIC DNA]</scope>
    <source>
        <strain evidence="1 2">L5</strain>
    </source>
</reference>
<dbReference type="PANTHER" id="PTHR34070">
    <property type="entry name" value="ARMADILLO-TYPE FOLD"/>
    <property type="match status" value="1"/>
</dbReference>
<sequence>MQKYMKDLFLFLGIKSPLRKELTKEFFLESGILKKDFQPGFVTMLWKKREREYQYVALDYLERSLKKLQKKDLFLMKELIITKSWWDTVDMLASKPVGKIAEDHPEVIIEEIEDWSVCDNLWLRRTSILFQLKYKESTDENLLYKYILRNADSKEFFIQKSIGWSLREYSKTNPESVREFIASNPLARLSVREGSKYL</sequence>
<evidence type="ECO:0000313" key="1">
    <source>
        <dbReference type="EMBL" id="RUQ31454.1"/>
    </source>
</evidence>